<dbReference type="InterPro" id="IPR014729">
    <property type="entry name" value="Rossmann-like_a/b/a_fold"/>
</dbReference>
<evidence type="ECO:0000256" key="4">
    <source>
        <dbReference type="ARBA" id="ARBA00022679"/>
    </source>
</evidence>
<dbReference type="Pfam" id="PF02568">
    <property type="entry name" value="ThiI"/>
    <property type="match status" value="1"/>
</dbReference>
<evidence type="ECO:0000256" key="7">
    <source>
        <dbReference type="ARBA" id="ARBA00022884"/>
    </source>
</evidence>
<dbReference type="GO" id="GO:0009228">
    <property type="term" value="P:thiamine biosynthetic process"/>
    <property type="evidence" value="ECO:0007669"/>
    <property type="project" value="UniProtKB-KW"/>
</dbReference>
<dbReference type="GO" id="GO:0140741">
    <property type="term" value="F:tRNA-uracil-4 sulfurtransferase activity"/>
    <property type="evidence" value="ECO:0007669"/>
    <property type="project" value="UniProtKB-EC"/>
</dbReference>
<evidence type="ECO:0000256" key="3">
    <source>
        <dbReference type="ARBA" id="ARBA00022555"/>
    </source>
</evidence>
<comment type="caution">
    <text evidence="11">Lacks conserved residue(s) required for the propagation of feature annotation.</text>
</comment>
<dbReference type="InterPro" id="IPR001763">
    <property type="entry name" value="Rhodanese-like_dom"/>
</dbReference>
<dbReference type="Pfam" id="PF00581">
    <property type="entry name" value="Rhodanese"/>
    <property type="match status" value="1"/>
</dbReference>
<dbReference type="SUPFAM" id="SSF52821">
    <property type="entry name" value="Rhodanese/Cell cycle control phosphatase"/>
    <property type="match status" value="1"/>
</dbReference>
<evidence type="ECO:0000256" key="10">
    <source>
        <dbReference type="ARBA" id="ARBA00023284"/>
    </source>
</evidence>
<comment type="function">
    <text evidence="11">Catalyzes the ATP-dependent transfer of a sulfur to tRNA to produce 4-thiouridine in position 8 of tRNAs, which functions as a near-UV photosensor. Also catalyzes the transfer of sulfur to the sulfur carrier protein ThiS, forming ThiS-thiocarboxylate. This is a step in the synthesis of thiazole, in the thiamine biosynthesis pathway. The sulfur is donated as persulfide by IscS.</text>
</comment>
<dbReference type="GO" id="GO:0009229">
    <property type="term" value="P:thiamine diphosphate biosynthetic process"/>
    <property type="evidence" value="ECO:0007669"/>
    <property type="project" value="UniProtKB-UniRule"/>
</dbReference>
<keyword evidence="2 11" id="KW-0963">Cytoplasm</keyword>
<organism evidence="14">
    <name type="scientific">Thermofilum pendens</name>
    <dbReference type="NCBI Taxonomy" id="2269"/>
    <lineage>
        <taxon>Archaea</taxon>
        <taxon>Thermoproteota</taxon>
        <taxon>Thermoprotei</taxon>
        <taxon>Thermofilales</taxon>
        <taxon>Thermofilaceae</taxon>
        <taxon>Thermofilum</taxon>
    </lineage>
</organism>
<dbReference type="InterPro" id="IPR049962">
    <property type="entry name" value="THUMP_ThiI"/>
</dbReference>
<feature type="active site" description="Cysteine persulfide intermediate" evidence="11">
    <location>
        <position position="454"/>
    </location>
</feature>
<feature type="binding site" evidence="11">
    <location>
        <position position="291"/>
    </location>
    <ligand>
        <name>ATP</name>
        <dbReference type="ChEBI" id="CHEBI:30616"/>
    </ligand>
</feature>
<dbReference type="Gene3D" id="3.30.2130.30">
    <property type="match status" value="1"/>
</dbReference>
<dbReference type="GO" id="GO:0000049">
    <property type="term" value="F:tRNA binding"/>
    <property type="evidence" value="ECO:0007669"/>
    <property type="project" value="UniProtKB-UniRule"/>
</dbReference>
<accession>A0A7C4D3U2</accession>
<sequence>MYLTVGITRERFRELILVRLGEITLKGRTREKFEAILIRNMRSALKSGGIEARVERGFGRIFVYSGREAVPLLRRVFGIWSLSPAVEVEYSTLEELLSISEEVFREAVRGKTFAVRARRIGVSAFTSRDIEREVGSRLLRYSAGVDLEKPEVTAYIEVRGRRAYLYTEVVQAYGGLPVGSEGRVLALISGGFDSAVAAWYMLKRGAEVHYLFCNMGGELAKLYTARVAKVMADNWSYGYSPKLYVADFRPLLADLARKVDHRVLGVVLKRFMYRAAELIAREIGAHAIVTGESLGQVSSQTLVNLHAIDRAVAMPVLRPLIGFDKEEIIRLAREIGVYEEASLVREICGAYSYQPRTACSLEEVLVEESKVGSRHLESILGSMEVLNLRDLSWDDLAIPNVDIDSLPRGSVVLDVRPTEKYSAWHIPGSINVDAERVVELAQRMGRDRTYVVVCDEGGLSREIAHNLRLLGFTAYSLRGGIRRARRQYSKLLGAGERNGS</sequence>
<dbReference type="PROSITE" id="PS51165">
    <property type="entry name" value="THUMP"/>
    <property type="match status" value="1"/>
</dbReference>
<dbReference type="Pfam" id="PF02926">
    <property type="entry name" value="THUMP"/>
    <property type="match status" value="1"/>
</dbReference>
<feature type="domain" description="Rhodanese" evidence="12">
    <location>
        <begin position="406"/>
        <end position="493"/>
    </location>
</feature>
<dbReference type="EC" id="2.8.1.4" evidence="11"/>
<keyword evidence="3 11" id="KW-0820">tRNA-binding</keyword>
<evidence type="ECO:0000259" key="12">
    <source>
        <dbReference type="PROSITE" id="PS50206"/>
    </source>
</evidence>
<dbReference type="GO" id="GO:0002937">
    <property type="term" value="P:tRNA 4-thiouridine biosynthesis"/>
    <property type="evidence" value="ECO:0007669"/>
    <property type="project" value="TreeGrafter"/>
</dbReference>
<keyword evidence="9" id="KW-1015">Disulfide bond</keyword>
<reference evidence="14" key="1">
    <citation type="journal article" date="2020" name="mSystems">
        <title>Genome- and Community-Level Interaction Insights into Carbon Utilization and Element Cycling Functions of Hydrothermarchaeota in Hydrothermal Sediment.</title>
        <authorList>
            <person name="Zhou Z."/>
            <person name="Liu Y."/>
            <person name="Xu W."/>
            <person name="Pan J."/>
            <person name="Luo Z.H."/>
            <person name="Li M."/>
        </authorList>
    </citation>
    <scope>NUCLEOTIDE SEQUENCE</scope>
    <source>
        <strain evidence="14">SpSt-649</strain>
    </source>
</reference>
<evidence type="ECO:0000313" key="14">
    <source>
        <dbReference type="EMBL" id="HGM47056.1"/>
    </source>
</evidence>
<comment type="caution">
    <text evidence="14">The sequence shown here is derived from an EMBL/GenBank/DDBJ whole genome shotgun (WGS) entry which is preliminary data.</text>
</comment>
<evidence type="ECO:0000256" key="6">
    <source>
        <dbReference type="ARBA" id="ARBA00022840"/>
    </source>
</evidence>
<dbReference type="InterPro" id="IPR036873">
    <property type="entry name" value="Rhodanese-like_dom_sf"/>
</dbReference>
<dbReference type="InterPro" id="IPR004114">
    <property type="entry name" value="THUMP_dom"/>
</dbReference>
<dbReference type="Pfam" id="PF22025">
    <property type="entry name" value="ThiI_fer"/>
    <property type="match status" value="1"/>
</dbReference>
<dbReference type="Gene3D" id="3.40.50.620">
    <property type="entry name" value="HUPs"/>
    <property type="match status" value="1"/>
</dbReference>
<dbReference type="SUPFAM" id="SSF143437">
    <property type="entry name" value="THUMP domain-like"/>
    <property type="match status" value="1"/>
</dbReference>
<evidence type="ECO:0000256" key="8">
    <source>
        <dbReference type="ARBA" id="ARBA00022977"/>
    </source>
</evidence>
<gene>
    <name evidence="11 14" type="primary">thiI</name>
    <name evidence="14" type="ORF">ENU21_04835</name>
</gene>
<dbReference type="SMART" id="SM00981">
    <property type="entry name" value="THUMP"/>
    <property type="match status" value="1"/>
</dbReference>
<keyword evidence="4 11" id="KW-0808">Transferase</keyword>
<evidence type="ECO:0000256" key="1">
    <source>
        <dbReference type="ARBA" id="ARBA00004496"/>
    </source>
</evidence>
<dbReference type="InterPro" id="IPR050102">
    <property type="entry name" value="tRNA_sulfurtransferase_ThiI"/>
</dbReference>
<dbReference type="Gene3D" id="3.40.250.10">
    <property type="entry name" value="Rhodanese-like domain"/>
    <property type="match status" value="1"/>
</dbReference>
<dbReference type="InterPro" id="IPR020536">
    <property type="entry name" value="ThiI_AANH"/>
</dbReference>
<evidence type="ECO:0000256" key="11">
    <source>
        <dbReference type="HAMAP-Rule" id="MF_00021"/>
    </source>
</evidence>
<keyword evidence="6 11" id="KW-0067">ATP-binding</keyword>
<comment type="pathway">
    <text evidence="11">Cofactor biosynthesis; thiamine diphosphate biosynthesis.</text>
</comment>
<dbReference type="InterPro" id="IPR003720">
    <property type="entry name" value="tRNA_STrfase"/>
</dbReference>
<dbReference type="InterPro" id="IPR054173">
    <property type="entry name" value="ThiI_fer"/>
</dbReference>
<evidence type="ECO:0000256" key="2">
    <source>
        <dbReference type="ARBA" id="ARBA00022490"/>
    </source>
</evidence>
<dbReference type="PROSITE" id="PS50206">
    <property type="entry name" value="RHODANESE_3"/>
    <property type="match status" value="1"/>
</dbReference>
<keyword evidence="8 11" id="KW-0784">Thiamine biosynthesis</keyword>
<dbReference type="PANTHER" id="PTHR43209:SF1">
    <property type="entry name" value="TRNA SULFURTRANSFERASE"/>
    <property type="match status" value="1"/>
</dbReference>
<keyword evidence="7 11" id="KW-0694">RNA-binding</keyword>
<dbReference type="EMBL" id="DTBQ01000137">
    <property type="protein sequence ID" value="HGM47056.1"/>
    <property type="molecule type" value="Genomic_DNA"/>
</dbReference>
<comment type="subcellular location">
    <subcellularLocation>
        <location evidence="1 11">Cytoplasm</location>
    </subcellularLocation>
</comment>
<evidence type="ECO:0000256" key="9">
    <source>
        <dbReference type="ARBA" id="ARBA00023157"/>
    </source>
</evidence>
<dbReference type="CDD" id="cd01712">
    <property type="entry name" value="PPase_ThiI"/>
    <property type="match status" value="1"/>
</dbReference>
<proteinExistence type="inferred from homology"/>
<dbReference type="CDD" id="cd00158">
    <property type="entry name" value="RHOD"/>
    <property type="match status" value="1"/>
</dbReference>
<dbReference type="PANTHER" id="PTHR43209">
    <property type="entry name" value="TRNA SULFURTRANSFERASE"/>
    <property type="match status" value="1"/>
</dbReference>
<dbReference type="GO" id="GO:0004810">
    <property type="term" value="F:CCA tRNA nucleotidyltransferase activity"/>
    <property type="evidence" value="ECO:0007669"/>
    <property type="project" value="InterPro"/>
</dbReference>
<dbReference type="SMART" id="SM00450">
    <property type="entry name" value="RHOD"/>
    <property type="match status" value="1"/>
</dbReference>
<dbReference type="UniPathway" id="UPA00060"/>
<dbReference type="CDD" id="cd11716">
    <property type="entry name" value="THUMP_ThiI"/>
    <property type="match status" value="1"/>
</dbReference>
<dbReference type="HAMAP" id="MF_00021">
    <property type="entry name" value="ThiI"/>
    <property type="match status" value="1"/>
</dbReference>
<comment type="catalytic activity">
    <reaction evidence="11">
        <text>[ThiS sulfur-carrier protein]-C-terminal Gly-Gly-AMP + S-sulfanyl-L-cysteinyl-[cysteine desulfurase] + AH2 = [ThiS sulfur-carrier protein]-C-terminal-Gly-aminoethanethioate + L-cysteinyl-[cysteine desulfurase] + A + AMP + 2 H(+)</text>
        <dbReference type="Rhea" id="RHEA:43340"/>
        <dbReference type="Rhea" id="RHEA-COMP:12157"/>
        <dbReference type="Rhea" id="RHEA-COMP:12158"/>
        <dbReference type="Rhea" id="RHEA-COMP:12910"/>
        <dbReference type="Rhea" id="RHEA-COMP:19908"/>
        <dbReference type="ChEBI" id="CHEBI:13193"/>
        <dbReference type="ChEBI" id="CHEBI:15378"/>
        <dbReference type="ChEBI" id="CHEBI:17499"/>
        <dbReference type="ChEBI" id="CHEBI:29950"/>
        <dbReference type="ChEBI" id="CHEBI:61963"/>
        <dbReference type="ChEBI" id="CHEBI:90618"/>
        <dbReference type="ChEBI" id="CHEBI:232372"/>
        <dbReference type="ChEBI" id="CHEBI:456215"/>
    </reaction>
</comment>
<feature type="binding site" evidence="11">
    <location>
        <position position="269"/>
    </location>
    <ligand>
        <name>ATP</name>
        <dbReference type="ChEBI" id="CHEBI:30616"/>
    </ligand>
</feature>
<name>A0A7C4D3U2_THEPE</name>
<dbReference type="NCBIfam" id="TIGR00342">
    <property type="entry name" value="tRNA uracil 4-sulfurtransferase ThiI"/>
    <property type="match status" value="1"/>
</dbReference>
<comment type="catalytic activity">
    <reaction evidence="11">
        <text>[ThiI sulfur-carrier protein]-S-sulfanyl-L-cysteine + a uridine in tRNA + 2 reduced [2Fe-2S]-[ferredoxin] + ATP + H(+) = [ThiI sulfur-carrier protein]-L-cysteine + a 4-thiouridine in tRNA + 2 oxidized [2Fe-2S]-[ferredoxin] + AMP + diphosphate</text>
        <dbReference type="Rhea" id="RHEA:24176"/>
        <dbReference type="Rhea" id="RHEA-COMP:10000"/>
        <dbReference type="Rhea" id="RHEA-COMP:10001"/>
        <dbReference type="Rhea" id="RHEA-COMP:13337"/>
        <dbReference type="Rhea" id="RHEA-COMP:13338"/>
        <dbReference type="Rhea" id="RHEA-COMP:13339"/>
        <dbReference type="Rhea" id="RHEA-COMP:13340"/>
        <dbReference type="ChEBI" id="CHEBI:15378"/>
        <dbReference type="ChEBI" id="CHEBI:29950"/>
        <dbReference type="ChEBI" id="CHEBI:30616"/>
        <dbReference type="ChEBI" id="CHEBI:33019"/>
        <dbReference type="ChEBI" id="CHEBI:33737"/>
        <dbReference type="ChEBI" id="CHEBI:33738"/>
        <dbReference type="ChEBI" id="CHEBI:61963"/>
        <dbReference type="ChEBI" id="CHEBI:65315"/>
        <dbReference type="ChEBI" id="CHEBI:136798"/>
        <dbReference type="ChEBI" id="CHEBI:456215"/>
        <dbReference type="EC" id="2.8.1.4"/>
    </reaction>
</comment>
<feature type="binding site" evidence="11">
    <location>
        <begin position="187"/>
        <end position="188"/>
    </location>
    <ligand>
        <name>ATP</name>
        <dbReference type="ChEBI" id="CHEBI:30616"/>
    </ligand>
</feature>
<dbReference type="AlphaFoldDB" id="A0A7C4D3U2"/>
<feature type="domain" description="THUMP" evidence="13">
    <location>
        <begin position="67"/>
        <end position="169"/>
    </location>
</feature>
<dbReference type="GO" id="GO:0052837">
    <property type="term" value="P:thiazole biosynthetic process"/>
    <property type="evidence" value="ECO:0007669"/>
    <property type="project" value="TreeGrafter"/>
</dbReference>
<keyword evidence="10" id="KW-0676">Redox-active center</keyword>
<comment type="similarity">
    <text evidence="11">Belongs to the ThiI family.</text>
</comment>
<keyword evidence="5 11" id="KW-0547">Nucleotide-binding</keyword>
<dbReference type="GO" id="GO:0005829">
    <property type="term" value="C:cytosol"/>
    <property type="evidence" value="ECO:0007669"/>
    <property type="project" value="TreeGrafter"/>
</dbReference>
<feature type="binding site" evidence="11">
    <location>
        <position position="300"/>
    </location>
    <ligand>
        <name>ATP</name>
        <dbReference type="ChEBI" id="CHEBI:30616"/>
    </ligand>
</feature>
<evidence type="ECO:0000256" key="5">
    <source>
        <dbReference type="ARBA" id="ARBA00022741"/>
    </source>
</evidence>
<protein>
    <recommendedName>
        <fullName evidence="11">tRNA sulfurtransferase</fullName>
        <ecNumber evidence="11">2.8.1.4</ecNumber>
    </recommendedName>
    <alternativeName>
        <fullName evidence="11">Sulfur carrier protein ThiS sulfurtransferase</fullName>
    </alternativeName>
    <alternativeName>
        <fullName evidence="11">Thiamine biosynthesis protein ThiI</fullName>
    </alternativeName>
    <alternativeName>
        <fullName evidence="11">tRNA 4-thiouridine synthase</fullName>
    </alternativeName>
</protein>
<dbReference type="InterPro" id="IPR049961">
    <property type="entry name" value="ThiI_N"/>
</dbReference>
<evidence type="ECO:0000259" key="13">
    <source>
        <dbReference type="PROSITE" id="PS51165"/>
    </source>
</evidence>
<dbReference type="GO" id="GO:0005524">
    <property type="term" value="F:ATP binding"/>
    <property type="evidence" value="ECO:0007669"/>
    <property type="project" value="UniProtKB-UniRule"/>
</dbReference>
<dbReference type="SUPFAM" id="SSF52402">
    <property type="entry name" value="Adenine nucleotide alpha hydrolases-like"/>
    <property type="match status" value="1"/>
</dbReference>